<dbReference type="Proteomes" id="UP000261284">
    <property type="component" value="Unassembled WGS sequence"/>
</dbReference>
<dbReference type="EMBL" id="QTJU01000006">
    <property type="protein sequence ID" value="RFM26992.1"/>
    <property type="molecule type" value="Genomic_DNA"/>
</dbReference>
<organism evidence="1 2">
    <name type="scientific">Deminuibacter soli</name>
    <dbReference type="NCBI Taxonomy" id="2291815"/>
    <lineage>
        <taxon>Bacteria</taxon>
        <taxon>Pseudomonadati</taxon>
        <taxon>Bacteroidota</taxon>
        <taxon>Chitinophagia</taxon>
        <taxon>Chitinophagales</taxon>
        <taxon>Chitinophagaceae</taxon>
        <taxon>Deminuibacter</taxon>
    </lineage>
</organism>
<name>A0A3E1NGI8_9BACT</name>
<sequence>MANEFFPVGIAFVNNEQNYFATQQYRHLIATLAESNKLQINWELLQDRLEVNGWKTYPVGPPALLHGRCWRIGAFKTGAQNVVITISRLAPLYCIYKNLRLSGYKYGDLRNVSINDLNDPVIMETGRAIEIFFPSYEPIEQMIALKEIENIAFEDYGKLNDNFYSDITYKPFLIFNALFSSYFYD</sequence>
<keyword evidence="2" id="KW-1185">Reference proteome</keyword>
<protein>
    <submittedName>
        <fullName evidence="1">Uncharacterized protein</fullName>
    </submittedName>
</protein>
<comment type="caution">
    <text evidence="1">The sequence shown here is derived from an EMBL/GenBank/DDBJ whole genome shotgun (WGS) entry which is preliminary data.</text>
</comment>
<dbReference type="RefSeq" id="WP_116848300.1">
    <property type="nucleotide sequence ID" value="NZ_QTJU01000006.1"/>
</dbReference>
<gene>
    <name evidence="1" type="ORF">DXN05_16045</name>
</gene>
<evidence type="ECO:0000313" key="2">
    <source>
        <dbReference type="Proteomes" id="UP000261284"/>
    </source>
</evidence>
<accession>A0A3E1NGI8</accession>
<dbReference type="AlphaFoldDB" id="A0A3E1NGI8"/>
<proteinExistence type="predicted"/>
<evidence type="ECO:0000313" key="1">
    <source>
        <dbReference type="EMBL" id="RFM26992.1"/>
    </source>
</evidence>
<reference evidence="1 2" key="1">
    <citation type="submission" date="2018-08" db="EMBL/GenBank/DDBJ databases">
        <title>Chitinophagaceae sp. K23C18032701, a novel bacterium isolated from forest soil.</title>
        <authorList>
            <person name="Wang C."/>
        </authorList>
    </citation>
    <scope>NUCLEOTIDE SEQUENCE [LARGE SCALE GENOMIC DNA]</scope>
    <source>
        <strain evidence="1 2">K23C18032701</strain>
    </source>
</reference>